<organism evidence="2 3">
    <name type="scientific">Angomonas deanei</name>
    <dbReference type="NCBI Taxonomy" id="59799"/>
    <lineage>
        <taxon>Eukaryota</taxon>
        <taxon>Discoba</taxon>
        <taxon>Euglenozoa</taxon>
        <taxon>Kinetoplastea</taxon>
        <taxon>Metakinetoplastina</taxon>
        <taxon>Trypanosomatida</taxon>
        <taxon>Trypanosomatidae</taxon>
        <taxon>Strigomonadinae</taxon>
        <taxon>Angomonas</taxon>
    </lineage>
</organism>
<evidence type="ECO:0000313" key="2">
    <source>
        <dbReference type="EMBL" id="CAD2213966.1"/>
    </source>
</evidence>
<sequence length="139" mass="15569">MSFHSKPPSLTETIAYQEILTPQPTQVVMDFDLYSDSDLESSVNLAAEAESPSPVLQLASLTSLNSQSDPFKSPLEDYFHRERRTNSFDNSHTQNSCNERPLEGGEGKTYRLSDDDFFAILHSVKQTVPLRLGRLSSSK</sequence>
<dbReference type="EMBL" id="LR877146">
    <property type="protein sequence ID" value="CAD2213966.1"/>
    <property type="molecule type" value="Genomic_DNA"/>
</dbReference>
<keyword evidence="3" id="KW-1185">Reference proteome</keyword>
<reference evidence="2 3" key="1">
    <citation type="submission" date="2020-08" db="EMBL/GenBank/DDBJ databases">
        <authorList>
            <person name="Newling K."/>
            <person name="Davey J."/>
            <person name="Forrester S."/>
        </authorList>
    </citation>
    <scope>NUCLEOTIDE SEQUENCE [LARGE SCALE GENOMIC DNA]</scope>
    <source>
        <strain evidence="3">Crithidia deanei Carvalho (ATCC PRA-265)</strain>
    </source>
</reference>
<dbReference type="VEuPathDB" id="TriTrypDB:ADEAN_000141000"/>
<evidence type="ECO:0000313" key="3">
    <source>
        <dbReference type="Proteomes" id="UP000515908"/>
    </source>
</evidence>
<gene>
    <name evidence="2" type="ORF">ADEAN_000141000</name>
</gene>
<protein>
    <submittedName>
        <fullName evidence="2">Uncharacterized protein</fullName>
    </submittedName>
</protein>
<name>A0A7G2C2T3_9TRYP</name>
<evidence type="ECO:0000256" key="1">
    <source>
        <dbReference type="SAM" id="MobiDB-lite"/>
    </source>
</evidence>
<dbReference type="AlphaFoldDB" id="A0A7G2C2T3"/>
<feature type="compositionally biased region" description="Polar residues" evidence="1">
    <location>
        <begin position="87"/>
        <end position="98"/>
    </location>
</feature>
<proteinExistence type="predicted"/>
<accession>A0A7G2C2T3</accession>
<dbReference type="Proteomes" id="UP000515908">
    <property type="component" value="Chromosome 02"/>
</dbReference>
<feature type="region of interest" description="Disordered" evidence="1">
    <location>
        <begin position="83"/>
        <end position="108"/>
    </location>
</feature>